<name>A0ABN1PEQ6_9ACTN</name>
<evidence type="ECO:0000313" key="2">
    <source>
        <dbReference type="Proteomes" id="UP001501578"/>
    </source>
</evidence>
<organism evidence="1 2">
    <name type="scientific">Nonomuraea longicatena</name>
    <dbReference type="NCBI Taxonomy" id="83682"/>
    <lineage>
        <taxon>Bacteria</taxon>
        <taxon>Bacillati</taxon>
        <taxon>Actinomycetota</taxon>
        <taxon>Actinomycetes</taxon>
        <taxon>Streptosporangiales</taxon>
        <taxon>Streptosporangiaceae</taxon>
        <taxon>Nonomuraea</taxon>
    </lineage>
</organism>
<proteinExistence type="predicted"/>
<sequence>MTYDTCHSDGEHCWFSDIDDQGCQGRFGAYVMEEAAVVTSAAAVPA</sequence>
<dbReference type="EMBL" id="BAAAHQ010000012">
    <property type="protein sequence ID" value="GAA0926930.1"/>
    <property type="molecule type" value="Genomic_DNA"/>
</dbReference>
<accession>A0ABN1PEQ6</accession>
<dbReference type="Proteomes" id="UP001501578">
    <property type="component" value="Unassembled WGS sequence"/>
</dbReference>
<evidence type="ECO:0000313" key="1">
    <source>
        <dbReference type="EMBL" id="GAA0926930.1"/>
    </source>
</evidence>
<keyword evidence="2" id="KW-1185">Reference proteome</keyword>
<protein>
    <submittedName>
        <fullName evidence="1">Uncharacterized protein</fullName>
    </submittedName>
</protein>
<reference evidence="1 2" key="1">
    <citation type="journal article" date="2019" name="Int. J. Syst. Evol. Microbiol.">
        <title>The Global Catalogue of Microorganisms (GCM) 10K type strain sequencing project: providing services to taxonomists for standard genome sequencing and annotation.</title>
        <authorList>
            <consortium name="The Broad Institute Genomics Platform"/>
            <consortium name="The Broad Institute Genome Sequencing Center for Infectious Disease"/>
            <person name="Wu L."/>
            <person name="Ma J."/>
        </authorList>
    </citation>
    <scope>NUCLEOTIDE SEQUENCE [LARGE SCALE GENOMIC DNA]</scope>
    <source>
        <strain evidence="1 2">JCM 11136</strain>
    </source>
</reference>
<comment type="caution">
    <text evidence="1">The sequence shown here is derived from an EMBL/GenBank/DDBJ whole genome shotgun (WGS) entry which is preliminary data.</text>
</comment>
<dbReference type="RefSeq" id="WP_343950370.1">
    <property type="nucleotide sequence ID" value="NZ_BAAAHQ010000012.1"/>
</dbReference>
<gene>
    <name evidence="1" type="ORF">GCM10009560_29160</name>
</gene>